<evidence type="ECO:0000313" key="1">
    <source>
        <dbReference type="EMBL" id="KDR67073.1"/>
    </source>
</evidence>
<keyword evidence="2" id="KW-1185">Reference proteome</keyword>
<sequence length="475" mass="53333">MAMPHDVLYEIGDIFLHGRDRASFSMVSRGLLPLRSERFQRLSLTSGDYTYPEESSAKLHLLDIVRGNGITLGYVKDLKISNAGAPQVSTCVEIITALISTARIETVHLDIDWYYETPAAVELENALVRLLTLPTITSIAFSKGLIPIVKIMNALEQESQPIQNLTLYGCKFTLIEIQVQHIEPALAPPPFNFFTRSFETRQAEDALMAAAERLAPVHLGKRWLPTQMDFMDSPTFWSQLLPFIDTDNLTTLTLDWPPHLNVSNFNTWSIPNLERLRIVVSRLSSSRSWVPLGNGIGALGARFLFIKFEHQPDYGLRTIAPDIQAFLLGAATFDNITIKFCLFSSAIEEEITGSGEWITLMLSSVNPNITSLTLGFSLKVPLPVPTYWGNNPRPRRRDIIRANIRSRPWGASSNFCRWLDIKNASMQQFLPPNTDFSGQEIQVGLFWEKDQVDGWDLTRPGAEEVPAWVSAAVDV</sequence>
<organism evidence="1 2">
    <name type="scientific">Galerina marginata (strain CBS 339.88)</name>
    <dbReference type="NCBI Taxonomy" id="685588"/>
    <lineage>
        <taxon>Eukaryota</taxon>
        <taxon>Fungi</taxon>
        <taxon>Dikarya</taxon>
        <taxon>Basidiomycota</taxon>
        <taxon>Agaricomycotina</taxon>
        <taxon>Agaricomycetes</taxon>
        <taxon>Agaricomycetidae</taxon>
        <taxon>Agaricales</taxon>
        <taxon>Agaricineae</taxon>
        <taxon>Strophariaceae</taxon>
        <taxon>Galerina</taxon>
    </lineage>
</organism>
<dbReference type="AlphaFoldDB" id="A0A067SJZ5"/>
<dbReference type="Proteomes" id="UP000027222">
    <property type="component" value="Unassembled WGS sequence"/>
</dbReference>
<protein>
    <submittedName>
        <fullName evidence="1">Uncharacterized protein</fullName>
    </submittedName>
</protein>
<gene>
    <name evidence="1" type="ORF">GALMADRAFT_147498</name>
</gene>
<name>A0A067SJZ5_GALM3</name>
<dbReference type="EMBL" id="KL142418">
    <property type="protein sequence ID" value="KDR67073.1"/>
    <property type="molecule type" value="Genomic_DNA"/>
</dbReference>
<proteinExistence type="predicted"/>
<reference evidence="2" key="1">
    <citation type="journal article" date="2014" name="Proc. Natl. Acad. Sci. U.S.A.">
        <title>Extensive sampling of basidiomycete genomes demonstrates inadequacy of the white-rot/brown-rot paradigm for wood decay fungi.</title>
        <authorList>
            <person name="Riley R."/>
            <person name="Salamov A.A."/>
            <person name="Brown D.W."/>
            <person name="Nagy L.G."/>
            <person name="Floudas D."/>
            <person name="Held B.W."/>
            <person name="Levasseur A."/>
            <person name="Lombard V."/>
            <person name="Morin E."/>
            <person name="Otillar R."/>
            <person name="Lindquist E.A."/>
            <person name="Sun H."/>
            <person name="LaButti K.M."/>
            <person name="Schmutz J."/>
            <person name="Jabbour D."/>
            <person name="Luo H."/>
            <person name="Baker S.E."/>
            <person name="Pisabarro A.G."/>
            <person name="Walton J.D."/>
            <person name="Blanchette R.A."/>
            <person name="Henrissat B."/>
            <person name="Martin F."/>
            <person name="Cullen D."/>
            <person name="Hibbett D.S."/>
            <person name="Grigoriev I.V."/>
        </authorList>
    </citation>
    <scope>NUCLEOTIDE SEQUENCE [LARGE SCALE GENOMIC DNA]</scope>
    <source>
        <strain evidence="2">CBS 339.88</strain>
    </source>
</reference>
<evidence type="ECO:0000313" key="2">
    <source>
        <dbReference type="Proteomes" id="UP000027222"/>
    </source>
</evidence>
<dbReference type="HOGENOM" id="CLU_574968_0_0_1"/>
<accession>A0A067SJZ5</accession>